<keyword evidence="3" id="KW-1185">Reference proteome</keyword>
<sequence>MRLKDLPAEHRHRMVSGEGYKNICCIEGSQEPSGLCHWGTLPRAEQRGRRALVREEAKNPSPWLSSSHLKGLA</sequence>
<dbReference type="EMBL" id="JANIIK010000037">
    <property type="protein sequence ID" value="KAJ3611655.1"/>
    <property type="molecule type" value="Genomic_DNA"/>
</dbReference>
<dbReference type="Proteomes" id="UP001148018">
    <property type="component" value="Unassembled WGS sequence"/>
</dbReference>
<gene>
    <name evidence="2" type="ORF">NHX12_021670</name>
</gene>
<name>A0A9Q0EQK0_9TELE</name>
<accession>A0A9Q0EQK0</accession>
<protein>
    <submittedName>
        <fullName evidence="2">Uncharacterized protein</fullName>
    </submittedName>
</protein>
<reference evidence="2" key="1">
    <citation type="submission" date="2022-07" db="EMBL/GenBank/DDBJ databases">
        <title>Chromosome-level genome of Muraenolepis orangiensis.</title>
        <authorList>
            <person name="Kim J."/>
        </authorList>
    </citation>
    <scope>NUCLEOTIDE SEQUENCE</scope>
    <source>
        <strain evidence="2">KU_S4_2022</strain>
        <tissue evidence="2">Muscle</tissue>
    </source>
</reference>
<feature type="compositionally biased region" description="Polar residues" evidence="1">
    <location>
        <begin position="62"/>
        <end position="73"/>
    </location>
</feature>
<organism evidence="2 3">
    <name type="scientific">Muraenolepis orangiensis</name>
    <name type="common">Patagonian moray cod</name>
    <dbReference type="NCBI Taxonomy" id="630683"/>
    <lineage>
        <taxon>Eukaryota</taxon>
        <taxon>Metazoa</taxon>
        <taxon>Chordata</taxon>
        <taxon>Craniata</taxon>
        <taxon>Vertebrata</taxon>
        <taxon>Euteleostomi</taxon>
        <taxon>Actinopterygii</taxon>
        <taxon>Neopterygii</taxon>
        <taxon>Teleostei</taxon>
        <taxon>Neoteleostei</taxon>
        <taxon>Acanthomorphata</taxon>
        <taxon>Zeiogadaria</taxon>
        <taxon>Gadariae</taxon>
        <taxon>Gadiformes</taxon>
        <taxon>Muraenolepidoidei</taxon>
        <taxon>Muraenolepididae</taxon>
        <taxon>Muraenolepis</taxon>
    </lineage>
</organism>
<evidence type="ECO:0000313" key="3">
    <source>
        <dbReference type="Proteomes" id="UP001148018"/>
    </source>
</evidence>
<comment type="caution">
    <text evidence="2">The sequence shown here is derived from an EMBL/GenBank/DDBJ whole genome shotgun (WGS) entry which is preliminary data.</text>
</comment>
<feature type="region of interest" description="Disordered" evidence="1">
    <location>
        <begin position="53"/>
        <end position="73"/>
    </location>
</feature>
<evidence type="ECO:0000256" key="1">
    <source>
        <dbReference type="SAM" id="MobiDB-lite"/>
    </source>
</evidence>
<proteinExistence type="predicted"/>
<dbReference type="AlphaFoldDB" id="A0A9Q0EQK0"/>
<evidence type="ECO:0000313" key="2">
    <source>
        <dbReference type="EMBL" id="KAJ3611655.1"/>
    </source>
</evidence>